<evidence type="ECO:0000256" key="1">
    <source>
        <dbReference type="SAM" id="MobiDB-lite"/>
    </source>
</evidence>
<evidence type="ECO:0000313" key="3">
    <source>
        <dbReference type="Proteomes" id="UP001291623"/>
    </source>
</evidence>
<sequence>MNACALADENSAAGRFEPGLYNQSGIANATEESLMDNSSTTGSVTITVTEKQKLE</sequence>
<accession>A0AAE1RU05</accession>
<dbReference type="Proteomes" id="UP001291623">
    <property type="component" value="Unassembled WGS sequence"/>
</dbReference>
<protein>
    <submittedName>
        <fullName evidence="2">Uncharacterized protein</fullName>
    </submittedName>
</protein>
<proteinExistence type="predicted"/>
<dbReference type="AlphaFoldDB" id="A0AAE1RU05"/>
<feature type="region of interest" description="Disordered" evidence="1">
    <location>
        <begin position="32"/>
        <end position="55"/>
    </location>
</feature>
<dbReference type="EMBL" id="JAVYJV010000012">
    <property type="protein sequence ID" value="KAK4357615.1"/>
    <property type="molecule type" value="Genomic_DNA"/>
</dbReference>
<keyword evidence="3" id="KW-1185">Reference proteome</keyword>
<gene>
    <name evidence="2" type="ORF">RND71_023225</name>
</gene>
<comment type="caution">
    <text evidence="2">The sequence shown here is derived from an EMBL/GenBank/DDBJ whole genome shotgun (WGS) entry which is preliminary data.</text>
</comment>
<reference evidence="2" key="1">
    <citation type="submission" date="2023-12" db="EMBL/GenBank/DDBJ databases">
        <title>Genome assembly of Anisodus tanguticus.</title>
        <authorList>
            <person name="Wang Y.-J."/>
        </authorList>
    </citation>
    <scope>NUCLEOTIDE SEQUENCE</scope>
    <source>
        <strain evidence="2">KB-2021</strain>
        <tissue evidence="2">Leaf</tissue>
    </source>
</reference>
<organism evidence="2 3">
    <name type="scientific">Anisodus tanguticus</name>
    <dbReference type="NCBI Taxonomy" id="243964"/>
    <lineage>
        <taxon>Eukaryota</taxon>
        <taxon>Viridiplantae</taxon>
        <taxon>Streptophyta</taxon>
        <taxon>Embryophyta</taxon>
        <taxon>Tracheophyta</taxon>
        <taxon>Spermatophyta</taxon>
        <taxon>Magnoliopsida</taxon>
        <taxon>eudicotyledons</taxon>
        <taxon>Gunneridae</taxon>
        <taxon>Pentapetalae</taxon>
        <taxon>asterids</taxon>
        <taxon>lamiids</taxon>
        <taxon>Solanales</taxon>
        <taxon>Solanaceae</taxon>
        <taxon>Solanoideae</taxon>
        <taxon>Hyoscyameae</taxon>
        <taxon>Anisodus</taxon>
    </lineage>
</organism>
<evidence type="ECO:0000313" key="2">
    <source>
        <dbReference type="EMBL" id="KAK4357615.1"/>
    </source>
</evidence>
<name>A0AAE1RU05_9SOLA</name>
<feature type="compositionally biased region" description="Low complexity" evidence="1">
    <location>
        <begin position="38"/>
        <end position="49"/>
    </location>
</feature>